<evidence type="ECO:0000259" key="3">
    <source>
        <dbReference type="Pfam" id="PF00849"/>
    </source>
</evidence>
<accession>A0A9W8M2X6</accession>
<dbReference type="GO" id="GO:0000455">
    <property type="term" value="P:enzyme-directed rRNA pseudouridine synthesis"/>
    <property type="evidence" value="ECO:0007669"/>
    <property type="project" value="TreeGrafter"/>
</dbReference>
<dbReference type="InterPro" id="IPR050188">
    <property type="entry name" value="RluA_PseudoU_synthase"/>
</dbReference>
<dbReference type="InterPro" id="IPR006224">
    <property type="entry name" value="PsdUridine_synth_RluA-like_CS"/>
</dbReference>
<evidence type="ECO:0000313" key="4">
    <source>
        <dbReference type="EMBL" id="KAJ2861039.1"/>
    </source>
</evidence>
<protein>
    <recommendedName>
        <fullName evidence="3">Pseudouridine synthase RsuA/RluA-like domain-containing protein</fullName>
    </recommendedName>
</protein>
<dbReference type="InterPro" id="IPR020103">
    <property type="entry name" value="PsdUridine_synth_cat_dom_sf"/>
</dbReference>
<organism evidence="4 5">
    <name type="scientific">Coemansia aciculifera</name>
    <dbReference type="NCBI Taxonomy" id="417176"/>
    <lineage>
        <taxon>Eukaryota</taxon>
        <taxon>Fungi</taxon>
        <taxon>Fungi incertae sedis</taxon>
        <taxon>Zoopagomycota</taxon>
        <taxon>Kickxellomycotina</taxon>
        <taxon>Kickxellomycetes</taxon>
        <taxon>Kickxellales</taxon>
        <taxon>Kickxellaceae</taxon>
        <taxon>Coemansia</taxon>
    </lineage>
</organism>
<keyword evidence="5" id="KW-1185">Reference proteome</keyword>
<dbReference type="InterPro" id="IPR006145">
    <property type="entry name" value="PsdUridine_synth_RsuA/RluA"/>
</dbReference>
<dbReference type="PANTHER" id="PTHR21600">
    <property type="entry name" value="MITOCHONDRIAL RNA PSEUDOURIDINE SYNTHASE"/>
    <property type="match status" value="1"/>
</dbReference>
<comment type="caution">
    <text evidence="4">The sequence shown here is derived from an EMBL/GenBank/DDBJ whole genome shotgun (WGS) entry which is preliminary data.</text>
</comment>
<feature type="region of interest" description="Disordered" evidence="2">
    <location>
        <begin position="78"/>
        <end position="98"/>
    </location>
</feature>
<dbReference type="SUPFAM" id="SSF55120">
    <property type="entry name" value="Pseudouridine synthase"/>
    <property type="match status" value="1"/>
</dbReference>
<sequence>MRPTAILLRDLRLLTVPSHAAGLRVDRFVLAQVSIPPPLLFKLLRKRAIAQVSAEGKSMRMQGSDRVHEGMRIQIPSDLVTSGSDQERDHTPVHSESTTAALLKRRQDFAKQRLPMLFENDALAVLQKPAGLSCQGGTGVRYSVDEMLADLDASEATGFRLVHRLDRDTTGALVVARSRLAAAALTAAFRDRAVSKRYIALLQGIPEDNHGIISRPLINTGMMTCVLSPTDDERRAELAKPAVTKYRVLRTGKLGQQDVAIVELDILTGRKHQIRAHCAQVLNCPVFGDNKYAFSSTESTKTANDSMYLHLFQITVPDVDDMGQIRINSKTGKLSVKAPFPASWSPIFKKLGVPVATSAGSSN</sequence>
<dbReference type="Proteomes" id="UP001140074">
    <property type="component" value="Unassembled WGS sequence"/>
</dbReference>
<dbReference type="CDD" id="cd02869">
    <property type="entry name" value="PseudoU_synth_RluA_like"/>
    <property type="match status" value="1"/>
</dbReference>
<dbReference type="PANTHER" id="PTHR21600:SF87">
    <property type="entry name" value="RNA PSEUDOURIDYLATE SYNTHASE DOMAIN-CONTAINING PROTEIN 1"/>
    <property type="match status" value="1"/>
</dbReference>
<comment type="similarity">
    <text evidence="1">Belongs to the pseudouridine synthase RluA family.</text>
</comment>
<dbReference type="Gene3D" id="3.30.2350.10">
    <property type="entry name" value="Pseudouridine synthase"/>
    <property type="match status" value="1"/>
</dbReference>
<evidence type="ECO:0000256" key="1">
    <source>
        <dbReference type="ARBA" id="ARBA00010876"/>
    </source>
</evidence>
<feature type="domain" description="Pseudouridine synthase RsuA/RluA-like" evidence="3">
    <location>
        <begin position="123"/>
        <end position="280"/>
    </location>
</feature>
<dbReference type="AlphaFoldDB" id="A0A9W8M2X6"/>
<proteinExistence type="inferred from homology"/>
<evidence type="ECO:0000256" key="2">
    <source>
        <dbReference type="SAM" id="MobiDB-lite"/>
    </source>
</evidence>
<dbReference type="PROSITE" id="PS01129">
    <property type="entry name" value="PSI_RLU"/>
    <property type="match status" value="1"/>
</dbReference>
<name>A0A9W8M2X6_9FUNG</name>
<gene>
    <name evidence="4" type="ORF">GGH94_005148</name>
</gene>
<dbReference type="GO" id="GO:0003723">
    <property type="term" value="F:RNA binding"/>
    <property type="evidence" value="ECO:0007669"/>
    <property type="project" value="InterPro"/>
</dbReference>
<reference evidence="4" key="1">
    <citation type="submission" date="2022-07" db="EMBL/GenBank/DDBJ databases">
        <title>Phylogenomic reconstructions and comparative analyses of Kickxellomycotina fungi.</title>
        <authorList>
            <person name="Reynolds N.K."/>
            <person name="Stajich J.E."/>
            <person name="Barry K."/>
            <person name="Grigoriev I.V."/>
            <person name="Crous P."/>
            <person name="Smith M.E."/>
        </authorList>
    </citation>
    <scope>NUCLEOTIDE SEQUENCE</scope>
    <source>
        <strain evidence="4">RSA 476</strain>
    </source>
</reference>
<dbReference type="Pfam" id="PF00849">
    <property type="entry name" value="PseudoU_synth_2"/>
    <property type="match status" value="1"/>
</dbReference>
<dbReference type="EMBL" id="JANBUY010000250">
    <property type="protein sequence ID" value="KAJ2861039.1"/>
    <property type="molecule type" value="Genomic_DNA"/>
</dbReference>
<dbReference type="GO" id="GO:0009982">
    <property type="term" value="F:pseudouridine synthase activity"/>
    <property type="evidence" value="ECO:0007669"/>
    <property type="project" value="InterPro"/>
</dbReference>
<evidence type="ECO:0000313" key="5">
    <source>
        <dbReference type="Proteomes" id="UP001140074"/>
    </source>
</evidence>